<evidence type="ECO:0000313" key="2">
    <source>
        <dbReference type="EMBL" id="KAI5083679.1"/>
    </source>
</evidence>
<dbReference type="EMBL" id="JABFUD020000002">
    <property type="protein sequence ID" value="KAI5083679.1"/>
    <property type="molecule type" value="Genomic_DNA"/>
</dbReference>
<protein>
    <submittedName>
        <fullName evidence="2">Uncharacterized protein</fullName>
    </submittedName>
</protein>
<proteinExistence type="predicted"/>
<evidence type="ECO:0000256" key="1">
    <source>
        <dbReference type="SAM" id="MobiDB-lite"/>
    </source>
</evidence>
<feature type="region of interest" description="Disordered" evidence="1">
    <location>
        <begin position="88"/>
        <end position="116"/>
    </location>
</feature>
<comment type="caution">
    <text evidence="2">The sequence shown here is derived from an EMBL/GenBank/DDBJ whole genome shotgun (WGS) entry which is preliminary data.</text>
</comment>
<dbReference type="AlphaFoldDB" id="A0A9D4ZQ23"/>
<evidence type="ECO:0000313" key="3">
    <source>
        <dbReference type="Proteomes" id="UP000886520"/>
    </source>
</evidence>
<dbReference type="Proteomes" id="UP000886520">
    <property type="component" value="Chromosome 3"/>
</dbReference>
<organism evidence="2 3">
    <name type="scientific">Adiantum capillus-veneris</name>
    <name type="common">Maidenhair fern</name>
    <dbReference type="NCBI Taxonomy" id="13818"/>
    <lineage>
        <taxon>Eukaryota</taxon>
        <taxon>Viridiplantae</taxon>
        <taxon>Streptophyta</taxon>
        <taxon>Embryophyta</taxon>
        <taxon>Tracheophyta</taxon>
        <taxon>Polypodiopsida</taxon>
        <taxon>Polypodiidae</taxon>
        <taxon>Polypodiales</taxon>
        <taxon>Pteridineae</taxon>
        <taxon>Pteridaceae</taxon>
        <taxon>Vittarioideae</taxon>
        <taxon>Adiantum</taxon>
    </lineage>
</organism>
<gene>
    <name evidence="2" type="ORF">GOP47_0003422</name>
</gene>
<sequence length="116" mass="12553">MRVEECCCPNSVWMLARGGVGNDRAASGRAAGVRPTARTAHQAQQAGGIRTKPPIHGRLARDRRIMRCALAILGGSCCKHLRKELGRHAGGWPSTSCAEGMPEVEAKRPLSGRRRR</sequence>
<feature type="region of interest" description="Disordered" evidence="1">
    <location>
        <begin position="26"/>
        <end position="55"/>
    </location>
</feature>
<keyword evidence="3" id="KW-1185">Reference proteome</keyword>
<name>A0A9D4ZQ23_ADICA</name>
<accession>A0A9D4ZQ23</accession>
<reference evidence="2" key="1">
    <citation type="submission" date="2021-01" db="EMBL/GenBank/DDBJ databases">
        <title>Adiantum capillus-veneris genome.</title>
        <authorList>
            <person name="Fang Y."/>
            <person name="Liao Q."/>
        </authorList>
    </citation>
    <scope>NUCLEOTIDE SEQUENCE</scope>
    <source>
        <strain evidence="2">H3</strain>
        <tissue evidence="2">Leaf</tissue>
    </source>
</reference>